<gene>
    <name evidence="5" type="ORF">PGRI_003160</name>
</gene>
<evidence type="ECO:0000259" key="4">
    <source>
        <dbReference type="PROSITE" id="PS50263"/>
    </source>
</evidence>
<organism evidence="5 6">
    <name type="scientific">Penicillium patulum</name>
    <name type="common">Penicillium griseofulvum</name>
    <dbReference type="NCBI Taxonomy" id="5078"/>
    <lineage>
        <taxon>Eukaryota</taxon>
        <taxon>Fungi</taxon>
        <taxon>Dikarya</taxon>
        <taxon>Ascomycota</taxon>
        <taxon>Pezizomycotina</taxon>
        <taxon>Eurotiomycetes</taxon>
        <taxon>Eurotiomycetidae</taxon>
        <taxon>Eurotiales</taxon>
        <taxon>Aspergillaceae</taxon>
        <taxon>Penicillium</taxon>
    </lineage>
</organism>
<dbReference type="InterPro" id="IPR044149">
    <property type="entry name" value="Nitrilases_CHs"/>
</dbReference>
<dbReference type="Proteomes" id="UP000070168">
    <property type="component" value="Unassembled WGS sequence"/>
</dbReference>
<name>A0A135LWD0_PENPA</name>
<keyword evidence="5" id="KW-0378">Hydrolase</keyword>
<feature type="active site" description="Proton acceptor" evidence="2">
    <location>
        <position position="43"/>
    </location>
</feature>
<dbReference type="GeneID" id="63703329"/>
<feature type="domain" description="CN hydrolase" evidence="4">
    <location>
        <begin position="4"/>
        <end position="334"/>
    </location>
</feature>
<evidence type="ECO:0000256" key="2">
    <source>
        <dbReference type="PROSITE-ProRule" id="PRU10139"/>
    </source>
</evidence>
<dbReference type="STRING" id="5078.A0A135LWD0"/>
<comment type="caution">
    <text evidence="5">The sequence shown here is derived from an EMBL/GenBank/DDBJ whole genome shotgun (WGS) entry which is preliminary data.</text>
</comment>
<evidence type="ECO:0000256" key="3">
    <source>
        <dbReference type="SAM" id="MobiDB-lite"/>
    </source>
</evidence>
<evidence type="ECO:0000313" key="5">
    <source>
        <dbReference type="EMBL" id="KXG53266.1"/>
    </source>
</evidence>
<dbReference type="PANTHER" id="PTHR46044">
    <property type="entry name" value="NITRILASE"/>
    <property type="match status" value="1"/>
</dbReference>
<proteinExistence type="inferred from homology"/>
<dbReference type="OMA" id="GYPKMST"/>
<dbReference type="GO" id="GO:0000257">
    <property type="term" value="F:nitrilase activity"/>
    <property type="evidence" value="ECO:0007669"/>
    <property type="project" value="UniProtKB-ARBA"/>
</dbReference>
<dbReference type="PANTHER" id="PTHR46044:SF1">
    <property type="entry name" value="CN HYDROLASE DOMAIN-CONTAINING PROTEIN"/>
    <property type="match status" value="1"/>
</dbReference>
<dbReference type="InterPro" id="IPR036526">
    <property type="entry name" value="C-N_Hydrolase_sf"/>
</dbReference>
<feature type="region of interest" description="Disordered" evidence="3">
    <location>
        <begin position="266"/>
        <end position="334"/>
    </location>
</feature>
<dbReference type="SUPFAM" id="SSF56317">
    <property type="entry name" value="Carbon-nitrogen hydrolase"/>
    <property type="match status" value="1"/>
</dbReference>
<dbReference type="OrthoDB" id="10250282at2759"/>
<comment type="similarity">
    <text evidence="1">Belongs to the carbon-nitrogen hydrolase superfamily. Nitrilase family.</text>
</comment>
<dbReference type="GO" id="GO:0016836">
    <property type="term" value="F:hydro-lyase activity"/>
    <property type="evidence" value="ECO:0007669"/>
    <property type="project" value="UniProtKB-ARBA"/>
</dbReference>
<dbReference type="EMBL" id="LHQR01000014">
    <property type="protein sequence ID" value="KXG53266.1"/>
    <property type="molecule type" value="Genomic_DNA"/>
</dbReference>
<dbReference type="RefSeq" id="XP_040651801.1">
    <property type="nucleotide sequence ID" value="XM_040788029.1"/>
</dbReference>
<dbReference type="AlphaFoldDB" id="A0A135LWD0"/>
<feature type="compositionally biased region" description="Polar residues" evidence="3">
    <location>
        <begin position="319"/>
        <end position="329"/>
    </location>
</feature>
<dbReference type="Gene3D" id="3.60.110.10">
    <property type="entry name" value="Carbon-nitrogen hydrolase"/>
    <property type="match status" value="1"/>
</dbReference>
<feature type="region of interest" description="Disordered" evidence="3">
    <location>
        <begin position="371"/>
        <end position="390"/>
    </location>
</feature>
<dbReference type="InterPro" id="IPR000132">
    <property type="entry name" value="Nitrilase/CN_hydratase_CS"/>
</dbReference>
<keyword evidence="6" id="KW-1185">Reference proteome</keyword>
<sequence>MPSLTVAVAQSRTQPTLPETLRALERTTTLASHRGVHLLLFPEAYLGGYPRTCTFNTAVGTRHPRGRDQFLAYFKSSIDLGDTPCGAGDEWISRRLEAAEGKRFRGDGTREFLERVSREFLERVSRETGVFIVTGLVERAGGSLYCAVVYVDPVRGVLGKRRKVMPTAAERLIWAQGSPSTLRAATTTLNGIPLTIASAICWENYMPLLRQSLYSQNVNIYLAPTADARDTWLPLMRTVGAEGRCFVLSANQCVRHSELPEWITGVRKNQNSDADDAARTPSKTAGTQLERKVSVTAEGPHEIVWPQTHEAPGKEQAQGEGQENPTNTKHPLDPTESEWDYVCRGGSCIISPLGEVLAGPLWEVCTDDVPDSSEAAVSDSAPGTSAESRPAVAAGDGLAIARIDMDDCERGRLDLDVAGSYSRDAFKFEVEGLDLAPPPL</sequence>
<reference evidence="5 6" key="1">
    <citation type="journal article" date="2016" name="BMC Genomics">
        <title>Genome sequencing and secondary metabolism of the postharvest pathogen Penicillium griseofulvum.</title>
        <authorList>
            <person name="Banani H."/>
            <person name="Marcet-Houben M."/>
            <person name="Ballester A.R."/>
            <person name="Abbruscato P."/>
            <person name="Gonzalez-Candelas L."/>
            <person name="Gabaldon T."/>
            <person name="Spadaro D."/>
        </authorList>
    </citation>
    <scope>NUCLEOTIDE SEQUENCE [LARGE SCALE GENOMIC DNA]</scope>
    <source>
        <strain evidence="5 6">PG3</strain>
    </source>
</reference>
<dbReference type="PROSITE" id="PS00920">
    <property type="entry name" value="NITRIL_CHT_1"/>
    <property type="match status" value="1"/>
</dbReference>
<evidence type="ECO:0000313" key="6">
    <source>
        <dbReference type="Proteomes" id="UP000070168"/>
    </source>
</evidence>
<accession>A0A135LWD0</accession>
<dbReference type="PROSITE" id="PS50263">
    <property type="entry name" value="CN_HYDROLASE"/>
    <property type="match status" value="1"/>
</dbReference>
<dbReference type="Pfam" id="PF00795">
    <property type="entry name" value="CN_hydrolase"/>
    <property type="match status" value="1"/>
</dbReference>
<evidence type="ECO:0000256" key="1">
    <source>
        <dbReference type="ARBA" id="ARBA00008129"/>
    </source>
</evidence>
<protein>
    <submittedName>
        <fullName evidence="5">Carbon-nitrogen hydrolase</fullName>
    </submittedName>
</protein>
<dbReference type="InterPro" id="IPR003010">
    <property type="entry name" value="C-N_Hydrolase"/>
</dbReference>